<keyword evidence="5" id="KW-0808">Transferase</keyword>
<comment type="function">
    <text evidence="1">Catalyzes the 2-thiolation of uridine at the wobble position (U34) of mitochondrial tRNA(Lys), tRNA(Glu) and tRNA(Gln). Required for the formation of 5-taurinomethyl-2-thiouridine (tm5s2U) of mitochondrial tRNA(Lys), tRNA(Glu), and tRNA(Gln) at the wobble position. ATP is required to activate the C2 atom of the wobble base.</text>
</comment>
<dbReference type="GO" id="GO:0005739">
    <property type="term" value="C:mitochondrion"/>
    <property type="evidence" value="ECO:0007669"/>
    <property type="project" value="TreeGrafter"/>
</dbReference>
<dbReference type="OrthoDB" id="3685at2759"/>
<keyword evidence="10" id="KW-1015">Disulfide bond</keyword>
<name>A0A1G4KJX0_9SACH</name>
<evidence type="ECO:0000256" key="2">
    <source>
        <dbReference type="ARBA" id="ARBA00006191"/>
    </source>
</evidence>
<reference evidence="15" key="1">
    <citation type="submission" date="2016-03" db="EMBL/GenBank/DDBJ databases">
        <authorList>
            <person name="Devillers H."/>
        </authorList>
    </citation>
    <scope>NUCLEOTIDE SEQUENCE [LARGE SCALE GENOMIC DNA]</scope>
</reference>
<dbReference type="FunFam" id="3.40.50.620:FF:000115">
    <property type="entry name" value="tRNA-specific 2-thiouridylase MnmA"/>
    <property type="match status" value="1"/>
</dbReference>
<dbReference type="Proteomes" id="UP000191024">
    <property type="component" value="Chromosome H"/>
</dbReference>
<feature type="domain" description="tRNA-specific 2-thiouridylase MnmA-like central" evidence="13">
    <location>
        <begin position="245"/>
        <end position="318"/>
    </location>
</feature>
<comment type="similarity">
    <text evidence="2">Belongs to the MnmA/TRMU family.</text>
</comment>
<keyword evidence="15" id="KW-1185">Reference proteome</keyword>
<evidence type="ECO:0000256" key="1">
    <source>
        <dbReference type="ARBA" id="ARBA00003986"/>
    </source>
</evidence>
<dbReference type="GO" id="GO:0000049">
    <property type="term" value="F:tRNA binding"/>
    <property type="evidence" value="ECO:0007669"/>
    <property type="project" value="UniProtKB-KW"/>
</dbReference>
<dbReference type="Gene3D" id="3.40.50.620">
    <property type="entry name" value="HUPs"/>
    <property type="match status" value="1"/>
</dbReference>
<dbReference type="Pfam" id="PF20258">
    <property type="entry name" value="tRNA_Me_trans_C"/>
    <property type="match status" value="1"/>
</dbReference>
<keyword evidence="9" id="KW-0694">RNA-binding</keyword>
<dbReference type="Gene3D" id="2.30.30.280">
    <property type="entry name" value="Adenine nucleotide alpha hydrolases-like domains"/>
    <property type="match status" value="1"/>
</dbReference>
<evidence type="ECO:0000256" key="7">
    <source>
        <dbReference type="ARBA" id="ARBA00022741"/>
    </source>
</evidence>
<dbReference type="NCBIfam" id="TIGR00420">
    <property type="entry name" value="trmU"/>
    <property type="match status" value="1"/>
</dbReference>
<evidence type="ECO:0000256" key="10">
    <source>
        <dbReference type="ARBA" id="ARBA00023157"/>
    </source>
</evidence>
<dbReference type="InterPro" id="IPR004506">
    <property type="entry name" value="MnmA-like"/>
</dbReference>
<accession>A0A1G4KJX0</accession>
<evidence type="ECO:0000256" key="4">
    <source>
        <dbReference type="ARBA" id="ARBA00022555"/>
    </source>
</evidence>
<comment type="catalytic activity">
    <reaction evidence="11">
        <text>5-taurinomethyluridine(34) in tRNA + S-sulfanyl-L-cysteinyl-[protein] + AH2 + ATP = 5-taurinomethyl-2-thiouridine(34) in tRNA + L-cysteinyl-[protein] + A + AMP + diphosphate + H(+)</text>
        <dbReference type="Rhea" id="RHEA:47040"/>
        <dbReference type="Rhea" id="RHEA-COMP:10131"/>
        <dbReference type="Rhea" id="RHEA-COMP:11726"/>
        <dbReference type="Rhea" id="RHEA-COMP:11732"/>
        <dbReference type="Rhea" id="RHEA-COMP:11733"/>
        <dbReference type="ChEBI" id="CHEBI:13193"/>
        <dbReference type="ChEBI" id="CHEBI:15378"/>
        <dbReference type="ChEBI" id="CHEBI:17499"/>
        <dbReference type="ChEBI" id="CHEBI:29950"/>
        <dbReference type="ChEBI" id="CHEBI:30616"/>
        <dbReference type="ChEBI" id="CHEBI:33019"/>
        <dbReference type="ChEBI" id="CHEBI:61963"/>
        <dbReference type="ChEBI" id="CHEBI:87171"/>
        <dbReference type="ChEBI" id="CHEBI:87172"/>
        <dbReference type="ChEBI" id="CHEBI:456215"/>
        <dbReference type="EC" id="2.8.1.14"/>
    </reaction>
</comment>
<dbReference type="GO" id="GO:0005524">
    <property type="term" value="F:ATP binding"/>
    <property type="evidence" value="ECO:0007669"/>
    <property type="project" value="UniProtKB-KW"/>
</dbReference>
<dbReference type="InterPro" id="IPR046884">
    <property type="entry name" value="MnmA-like_central"/>
</dbReference>
<dbReference type="EC" id="2.8.1.14" evidence="3"/>
<evidence type="ECO:0000313" key="14">
    <source>
        <dbReference type="EMBL" id="SCV04810.1"/>
    </source>
</evidence>
<dbReference type="NCBIfam" id="NF001138">
    <property type="entry name" value="PRK00143.1"/>
    <property type="match status" value="1"/>
</dbReference>
<organism evidence="14 15">
    <name type="scientific">Lachancea mirantina</name>
    <dbReference type="NCBI Taxonomy" id="1230905"/>
    <lineage>
        <taxon>Eukaryota</taxon>
        <taxon>Fungi</taxon>
        <taxon>Dikarya</taxon>
        <taxon>Ascomycota</taxon>
        <taxon>Saccharomycotina</taxon>
        <taxon>Saccharomycetes</taxon>
        <taxon>Saccharomycetales</taxon>
        <taxon>Saccharomycetaceae</taxon>
        <taxon>Lachancea</taxon>
    </lineage>
</organism>
<dbReference type="Pfam" id="PF03054">
    <property type="entry name" value="tRNA_Me_trans"/>
    <property type="match status" value="1"/>
</dbReference>
<dbReference type="Gene3D" id="2.40.30.10">
    <property type="entry name" value="Translation factors"/>
    <property type="match status" value="1"/>
</dbReference>
<dbReference type="EMBL" id="LT598468">
    <property type="protein sequence ID" value="SCV04810.1"/>
    <property type="molecule type" value="Genomic_DNA"/>
</dbReference>
<dbReference type="AlphaFoldDB" id="A0A1G4KJX0"/>
<evidence type="ECO:0000256" key="5">
    <source>
        <dbReference type="ARBA" id="ARBA00022679"/>
    </source>
</evidence>
<evidence type="ECO:0000256" key="8">
    <source>
        <dbReference type="ARBA" id="ARBA00022840"/>
    </source>
</evidence>
<evidence type="ECO:0000313" key="15">
    <source>
        <dbReference type="Proteomes" id="UP000191024"/>
    </source>
</evidence>
<dbReference type="InterPro" id="IPR046885">
    <property type="entry name" value="MnmA-like_C"/>
</dbReference>
<keyword evidence="7" id="KW-0547">Nucleotide-binding</keyword>
<dbReference type="FunFam" id="2.30.30.280:FF:000001">
    <property type="entry name" value="tRNA-specific 2-thiouridylase MnmA"/>
    <property type="match status" value="1"/>
</dbReference>
<dbReference type="PANTHER" id="PTHR11933:SF5">
    <property type="entry name" value="MITOCHONDRIAL TRNA-SPECIFIC 2-THIOURIDYLASE 1"/>
    <property type="match status" value="1"/>
</dbReference>
<evidence type="ECO:0000259" key="12">
    <source>
        <dbReference type="Pfam" id="PF20258"/>
    </source>
</evidence>
<evidence type="ECO:0000259" key="13">
    <source>
        <dbReference type="Pfam" id="PF20259"/>
    </source>
</evidence>
<dbReference type="SUPFAM" id="SSF52402">
    <property type="entry name" value="Adenine nucleotide alpha hydrolases-like"/>
    <property type="match status" value="1"/>
</dbReference>
<dbReference type="PANTHER" id="PTHR11933">
    <property type="entry name" value="TRNA 5-METHYLAMINOMETHYL-2-THIOURIDYLATE -METHYLTRANSFERASE"/>
    <property type="match status" value="1"/>
</dbReference>
<keyword evidence="8" id="KW-0067">ATP-binding</keyword>
<feature type="domain" description="tRNA-specific 2-thiouridylase MnmA-like C-terminal" evidence="12">
    <location>
        <begin position="352"/>
        <end position="409"/>
    </location>
</feature>
<keyword evidence="4" id="KW-0820">tRNA-binding</keyword>
<evidence type="ECO:0000256" key="11">
    <source>
        <dbReference type="ARBA" id="ARBA00049564"/>
    </source>
</evidence>
<dbReference type="STRING" id="1230905.A0A1G4KJX0"/>
<protein>
    <recommendedName>
        <fullName evidence="3">tRNA-5-taurinomethyluridine 2-sulfurtransferase</fullName>
        <ecNumber evidence="3">2.8.1.14</ecNumber>
    </recommendedName>
</protein>
<dbReference type="CDD" id="cd01998">
    <property type="entry name" value="MnmA_TRMU-like"/>
    <property type="match status" value="1"/>
</dbReference>
<sequence length="425" mass="47976">MSKALSVVRERVLRIASQRVGKGYKYGAGPSKFDNIVIAMSSGVDSSLAASLYSNYPKARGIFMENWSQSLSMEDPSKEKCYEKDWKDVLKVGKHVNLPVERINFEHDYWIDVFEPMLEQYRAGTTPNPDVGCNKFIKFGSLRKHLDSLYGTGNYWLVTGHYAQVLQDAVTQETHLLRAFYKQKDQSYYLSQIPHCILPQLLLPLGGLTKPEVREMARDLQLPTALKSDSQGICFVANSQHGRFQKFLQEYLPAETGDVVTIDTTSGEKRTWGKHKGLWSYTIGQKIGIAMPQGDPQFKGQWFVSEKRMNTNEIVIVRGHANPALYQNTLRVRQFEALGGNEIMQRLTSGSVSGLNLQYRSLQEPVAATACEWNGKDLIISLPETQRAMAPGQYCCVYDGDRVLGSGTIEEAYSRDTDYPIRKQN</sequence>
<dbReference type="InterPro" id="IPR023382">
    <property type="entry name" value="MnmA-like_central_sf"/>
</dbReference>
<dbReference type="Pfam" id="PF20259">
    <property type="entry name" value="tRNA_Me_trans_M"/>
    <property type="match status" value="1"/>
</dbReference>
<evidence type="ECO:0000256" key="9">
    <source>
        <dbReference type="ARBA" id="ARBA00022884"/>
    </source>
</evidence>
<evidence type="ECO:0000256" key="3">
    <source>
        <dbReference type="ARBA" id="ARBA00011953"/>
    </source>
</evidence>
<dbReference type="GO" id="GO:0002143">
    <property type="term" value="P:tRNA wobble position uridine thiolation"/>
    <property type="evidence" value="ECO:0007669"/>
    <property type="project" value="TreeGrafter"/>
</dbReference>
<keyword evidence="6" id="KW-0819">tRNA processing</keyword>
<dbReference type="GO" id="GO:0016783">
    <property type="term" value="F:sulfurtransferase activity"/>
    <property type="evidence" value="ECO:0007669"/>
    <property type="project" value="InterPro"/>
</dbReference>
<gene>
    <name evidence="14" type="ORF">LAMI_0H19416G</name>
</gene>
<proteinExistence type="inferred from homology"/>
<dbReference type="InterPro" id="IPR014729">
    <property type="entry name" value="Rossmann-like_a/b/a_fold"/>
</dbReference>
<evidence type="ECO:0000256" key="6">
    <source>
        <dbReference type="ARBA" id="ARBA00022694"/>
    </source>
</evidence>